<dbReference type="OrthoDB" id="1001678at2"/>
<evidence type="ECO:0000256" key="6">
    <source>
        <dbReference type="RuleBase" id="RU004057"/>
    </source>
</evidence>
<evidence type="ECO:0000256" key="7">
    <source>
        <dbReference type="SAM" id="Phobius"/>
    </source>
</evidence>
<proteinExistence type="inferred from homology"/>
<keyword evidence="6" id="KW-0813">Transport</keyword>
<dbReference type="GO" id="GO:0015031">
    <property type="term" value="P:protein transport"/>
    <property type="evidence" value="ECO:0007669"/>
    <property type="project" value="UniProtKB-KW"/>
</dbReference>
<evidence type="ECO:0000313" key="10">
    <source>
        <dbReference type="Proteomes" id="UP000516764"/>
    </source>
</evidence>
<comment type="similarity">
    <text evidence="6">Belongs to the exbB/tolQ family.</text>
</comment>
<dbReference type="Proteomes" id="UP000516764">
    <property type="component" value="Chromosome"/>
</dbReference>
<keyword evidence="10" id="KW-1185">Reference proteome</keyword>
<keyword evidence="4 7" id="KW-1133">Transmembrane helix</keyword>
<gene>
    <name evidence="9" type="ORF">H9I45_14420</name>
</gene>
<reference evidence="9 10" key="1">
    <citation type="journal article" date="2016" name="Int. J. Syst. Evol. Microbiol.">
        <title>Polaribacter haliotis sp. nov., isolated from the gut of abalone Haliotis discus hannai.</title>
        <authorList>
            <person name="Kim Y.O."/>
            <person name="Park I.S."/>
            <person name="Park S."/>
            <person name="Nam B.H."/>
            <person name="Park J.M."/>
            <person name="Kim D.G."/>
            <person name="Yoon J.H."/>
        </authorList>
    </citation>
    <scope>NUCLEOTIDE SEQUENCE [LARGE SCALE GENOMIC DNA]</scope>
    <source>
        <strain evidence="9 10">KCTC 52418</strain>
    </source>
</reference>
<sequence>MNLFEEGGALFMYTILIVLIISIALIVKDFFKPDEKGKTLELIKSLGLFALVWGFLGMMIGFIGAFDAISDSSGVSQSVLASGLKVGLLAPSFGMFAFLVIRLGIIGLILKKK</sequence>
<dbReference type="RefSeq" id="WP_088354428.1">
    <property type="nucleotide sequence ID" value="NZ_CP061813.1"/>
</dbReference>
<dbReference type="GO" id="GO:0005886">
    <property type="term" value="C:plasma membrane"/>
    <property type="evidence" value="ECO:0007669"/>
    <property type="project" value="UniProtKB-SubCell"/>
</dbReference>
<feature type="transmembrane region" description="Helical" evidence="7">
    <location>
        <begin position="12"/>
        <end position="31"/>
    </location>
</feature>
<dbReference type="AlphaFoldDB" id="A0A7L8AEU7"/>
<evidence type="ECO:0000313" key="9">
    <source>
        <dbReference type="EMBL" id="QOD60520.1"/>
    </source>
</evidence>
<dbReference type="InterPro" id="IPR002898">
    <property type="entry name" value="MotA_ExbB_proton_chnl"/>
</dbReference>
<dbReference type="EMBL" id="CP061813">
    <property type="protein sequence ID" value="QOD60520.1"/>
    <property type="molecule type" value="Genomic_DNA"/>
</dbReference>
<keyword evidence="2" id="KW-1003">Cell membrane</keyword>
<evidence type="ECO:0000256" key="4">
    <source>
        <dbReference type="ARBA" id="ARBA00022989"/>
    </source>
</evidence>
<feature type="transmembrane region" description="Helical" evidence="7">
    <location>
        <begin position="86"/>
        <end position="110"/>
    </location>
</feature>
<keyword evidence="6" id="KW-0653">Protein transport</keyword>
<evidence type="ECO:0000256" key="5">
    <source>
        <dbReference type="ARBA" id="ARBA00023136"/>
    </source>
</evidence>
<comment type="subcellular location">
    <subcellularLocation>
        <location evidence="1">Cell membrane</location>
        <topology evidence="1">Multi-pass membrane protein</topology>
    </subcellularLocation>
    <subcellularLocation>
        <location evidence="6">Membrane</location>
        <topology evidence="6">Multi-pass membrane protein</topology>
    </subcellularLocation>
</comment>
<protein>
    <submittedName>
        <fullName evidence="9">MotA/TolQ/ExbB proton channel family protein</fullName>
    </submittedName>
</protein>
<keyword evidence="5 7" id="KW-0472">Membrane</keyword>
<feature type="transmembrane region" description="Helical" evidence="7">
    <location>
        <begin position="43"/>
        <end position="66"/>
    </location>
</feature>
<feature type="domain" description="MotA/TolQ/ExbB proton channel" evidence="8">
    <location>
        <begin position="38"/>
        <end position="97"/>
    </location>
</feature>
<name>A0A7L8AEU7_9FLAO</name>
<keyword evidence="3 7" id="KW-0812">Transmembrane</keyword>
<evidence type="ECO:0000256" key="3">
    <source>
        <dbReference type="ARBA" id="ARBA00022692"/>
    </source>
</evidence>
<dbReference type="Pfam" id="PF01618">
    <property type="entry name" value="MotA_ExbB"/>
    <property type="match status" value="1"/>
</dbReference>
<evidence type="ECO:0000256" key="1">
    <source>
        <dbReference type="ARBA" id="ARBA00004651"/>
    </source>
</evidence>
<evidence type="ECO:0000256" key="2">
    <source>
        <dbReference type="ARBA" id="ARBA00022475"/>
    </source>
</evidence>
<organism evidence="9 10">
    <name type="scientific">Polaribacter haliotis</name>
    <dbReference type="NCBI Taxonomy" id="1888915"/>
    <lineage>
        <taxon>Bacteria</taxon>
        <taxon>Pseudomonadati</taxon>
        <taxon>Bacteroidota</taxon>
        <taxon>Flavobacteriia</taxon>
        <taxon>Flavobacteriales</taxon>
        <taxon>Flavobacteriaceae</taxon>
    </lineage>
</organism>
<evidence type="ECO:0000259" key="8">
    <source>
        <dbReference type="Pfam" id="PF01618"/>
    </source>
</evidence>
<dbReference type="KEGG" id="phal:H9I45_14420"/>
<accession>A0A7L8AEU7</accession>